<reference evidence="1 2" key="1">
    <citation type="journal article" date="2016" name="Mol. Biol. Evol.">
        <title>Genome-Wide Survey of Gut Fungi (Harpellales) Reveals the First Horizontally Transferred Ubiquitin Gene from a Mosquito Host.</title>
        <authorList>
            <person name="Wang Y."/>
            <person name="White M.M."/>
            <person name="Kvist S."/>
            <person name="Moncalvo J.M."/>
        </authorList>
    </citation>
    <scope>NUCLEOTIDE SEQUENCE [LARGE SCALE GENOMIC DNA]</scope>
    <source>
        <strain evidence="1 2">ALG-7-W6</strain>
    </source>
</reference>
<evidence type="ECO:0000313" key="2">
    <source>
        <dbReference type="Proteomes" id="UP000187455"/>
    </source>
</evidence>
<dbReference type="AlphaFoldDB" id="A0A1R0GZT2"/>
<accession>A0A1R0GZT2</accession>
<evidence type="ECO:0000313" key="1">
    <source>
        <dbReference type="EMBL" id="OLY82389.1"/>
    </source>
</evidence>
<sequence length="191" mass="21243">MLASSSFSSASGSSQNSEVRSLILYERNPYAAEDLLGLSQNNVKESEYSGCVRLNELNAHTNLSSEEKSNSIEQIRLIVNKIKGNDLGSTVNLDSSENNRTLKHSESVLNHSCINFNSARILTAKDDKDQISLPQKFKTSNFEENLAENSHKKNSKMDFKENDSASLATSIVSPFFGSFYNNYFKKTALLI</sequence>
<dbReference type="Proteomes" id="UP000187455">
    <property type="component" value="Unassembled WGS sequence"/>
</dbReference>
<gene>
    <name evidence="1" type="ORF">AYI68_g3494</name>
</gene>
<name>A0A1R0GZT2_9FUNG</name>
<proteinExistence type="predicted"/>
<organism evidence="1 2">
    <name type="scientific">Smittium mucronatum</name>
    <dbReference type="NCBI Taxonomy" id="133383"/>
    <lineage>
        <taxon>Eukaryota</taxon>
        <taxon>Fungi</taxon>
        <taxon>Fungi incertae sedis</taxon>
        <taxon>Zoopagomycota</taxon>
        <taxon>Kickxellomycotina</taxon>
        <taxon>Harpellomycetes</taxon>
        <taxon>Harpellales</taxon>
        <taxon>Legeriomycetaceae</taxon>
        <taxon>Smittium</taxon>
    </lineage>
</organism>
<dbReference type="EMBL" id="LSSL01001583">
    <property type="protein sequence ID" value="OLY82389.1"/>
    <property type="molecule type" value="Genomic_DNA"/>
</dbReference>
<keyword evidence="2" id="KW-1185">Reference proteome</keyword>
<protein>
    <submittedName>
        <fullName evidence="1">Uncharacterized protein</fullName>
    </submittedName>
</protein>
<comment type="caution">
    <text evidence="1">The sequence shown here is derived from an EMBL/GenBank/DDBJ whole genome shotgun (WGS) entry which is preliminary data.</text>
</comment>